<dbReference type="EMBL" id="CP126114">
    <property type="protein sequence ID" value="WHY84046.1"/>
    <property type="molecule type" value="Genomic_DNA"/>
</dbReference>
<organism evidence="1 2">
    <name type="scientific">Neobacillus novalis</name>
    <dbReference type="NCBI Taxonomy" id="220687"/>
    <lineage>
        <taxon>Bacteria</taxon>
        <taxon>Bacillati</taxon>
        <taxon>Bacillota</taxon>
        <taxon>Bacilli</taxon>
        <taxon>Bacillales</taxon>
        <taxon>Bacillaceae</taxon>
        <taxon>Neobacillus</taxon>
    </lineage>
</organism>
<dbReference type="KEGG" id="nnv:QNH39_15295"/>
<dbReference type="RefSeq" id="WP_066088186.1">
    <property type="nucleotide sequence ID" value="NZ_CP126114.1"/>
</dbReference>
<keyword evidence="2" id="KW-1185">Reference proteome</keyword>
<reference evidence="1" key="1">
    <citation type="submission" date="2023-05" db="EMBL/GenBank/DDBJ databases">
        <title>Comparative genomics of Bacillaceae isolates and their secondary metabolite potential.</title>
        <authorList>
            <person name="Song L."/>
            <person name="Nielsen L.J."/>
            <person name="Mohite O."/>
            <person name="Xu X."/>
            <person name="Weber T."/>
            <person name="Kovacs A.T."/>
        </authorList>
    </citation>
    <scope>NUCLEOTIDE SEQUENCE</scope>
    <source>
        <strain evidence="1">XLM17</strain>
    </source>
</reference>
<name>A0AA95MI31_9BACI</name>
<sequence>MEKEWESFKSIKGCMLMGIYAKALSMHQFKNELILHPVETILEIRNPKSFEIKYWKLSWTETTAGDDLLIVKEQDTPEPLQYESIDAPYQKHIITGSSFFVQHNVIKKVSGYGFNNDGSRFLTSIILELEESFISIQAGAAIEIRITSKKPKDFGNIIFATTL</sequence>
<dbReference type="Proteomes" id="UP001178288">
    <property type="component" value="Chromosome"/>
</dbReference>
<proteinExistence type="predicted"/>
<evidence type="ECO:0000313" key="1">
    <source>
        <dbReference type="EMBL" id="WHY84046.1"/>
    </source>
</evidence>
<dbReference type="AlphaFoldDB" id="A0AA95MI31"/>
<gene>
    <name evidence="1" type="ORF">QNH39_15295</name>
</gene>
<evidence type="ECO:0000313" key="2">
    <source>
        <dbReference type="Proteomes" id="UP001178288"/>
    </source>
</evidence>
<protein>
    <submittedName>
        <fullName evidence="1">Uncharacterized protein</fullName>
    </submittedName>
</protein>
<accession>A0AA95MI31</accession>